<dbReference type="EMBL" id="JBCNJP010000006">
    <property type="protein sequence ID" value="KAK9078846.1"/>
    <property type="molecule type" value="Genomic_DNA"/>
</dbReference>
<dbReference type="GO" id="GO:0051225">
    <property type="term" value="P:spindle assembly"/>
    <property type="evidence" value="ECO:0007669"/>
    <property type="project" value="TreeGrafter"/>
</dbReference>
<protein>
    <recommendedName>
        <fullName evidence="5">HAUS augmin-like complex subunit 8</fullName>
    </recommendedName>
</protein>
<evidence type="ECO:0008006" key="5">
    <source>
        <dbReference type="Google" id="ProtNLM"/>
    </source>
</evidence>
<evidence type="ECO:0000313" key="3">
    <source>
        <dbReference type="EMBL" id="KAK9078846.1"/>
    </source>
</evidence>
<feature type="region of interest" description="Disordered" evidence="2">
    <location>
        <begin position="33"/>
        <end position="100"/>
    </location>
</feature>
<dbReference type="Pfam" id="PF04484">
    <property type="entry name" value="QWRF"/>
    <property type="match status" value="1"/>
</dbReference>
<evidence type="ECO:0000256" key="1">
    <source>
        <dbReference type="ARBA" id="ARBA00010016"/>
    </source>
</evidence>
<gene>
    <name evidence="3" type="ORF">SSX86_002904</name>
</gene>
<feature type="compositionally biased region" description="Polar residues" evidence="2">
    <location>
        <begin position="155"/>
        <end position="164"/>
    </location>
</feature>
<accession>A0AAP0DQ15</accession>
<dbReference type="Proteomes" id="UP001408789">
    <property type="component" value="Unassembled WGS sequence"/>
</dbReference>
<dbReference type="GO" id="GO:0005737">
    <property type="term" value="C:cytoplasm"/>
    <property type="evidence" value="ECO:0007669"/>
    <property type="project" value="TreeGrafter"/>
</dbReference>
<evidence type="ECO:0000313" key="4">
    <source>
        <dbReference type="Proteomes" id="UP001408789"/>
    </source>
</evidence>
<feature type="compositionally biased region" description="Polar residues" evidence="2">
    <location>
        <begin position="180"/>
        <end position="192"/>
    </location>
</feature>
<name>A0AAP0DQ15_9ASTR</name>
<evidence type="ECO:0000256" key="2">
    <source>
        <dbReference type="SAM" id="MobiDB-lite"/>
    </source>
</evidence>
<comment type="caution">
    <text evidence="3">The sequence shown here is derived from an EMBL/GenBank/DDBJ whole genome shotgun (WGS) entry which is preliminary data.</text>
</comment>
<dbReference type="AlphaFoldDB" id="A0AAP0DQ15"/>
<sequence>MNPVKETAGDDIVIIEIQLASMWPNSNIVVVSESNQKKEKNVGSRYKSPTPRRCASPSTPRTFTKTPLPVSTRPVSTERRRPVTPQSPSRPSTPVQDTSVNMELAVRKAAVGGKLPETLWPSRTRSLSVSFQSDAFSLSKKEKPPPQAVSDRTLKSSSNVSQKRIATPERKRSPLKGKNTIVQSENRWPSTTSSKVLIKDVDLPDKPMKTFISPNRNARIHLEKSASVPVSVTLEHENLSSLNLSARSQSLPATGARPPSPCKPSFLGSKSGPISPSPSRRASPSRIRPSSPLRQPCNSNRVSVLTFVADIKKGKKVADQIEDAHYLRLLYNRQIQWRYVNARAEAAYKSQKITAKKSLYNVCRSTSELHDSIAAKKTELNQLRLKLKLYSGLNQQMAYLNEWANIEKEHNLALSGAIEDLKSSTLRLPVTGGAKVDNQTVKSSLRSALEVMLTMGSTMQSTLSMLEGSHCLASELATVVAQERALLDECEVLLISASSLQVKEYSLRTHLVEMKQDLHA</sequence>
<keyword evidence="4" id="KW-1185">Reference proteome</keyword>
<dbReference type="GO" id="GO:0005880">
    <property type="term" value="C:nuclear microtubule"/>
    <property type="evidence" value="ECO:0007669"/>
    <property type="project" value="TreeGrafter"/>
</dbReference>
<dbReference type="InterPro" id="IPR007573">
    <property type="entry name" value="QWRF"/>
</dbReference>
<feature type="compositionally biased region" description="Polar residues" evidence="2">
    <location>
        <begin position="84"/>
        <end position="100"/>
    </location>
</feature>
<proteinExistence type="inferred from homology"/>
<dbReference type="PANTHER" id="PTHR31807:SF37">
    <property type="entry name" value="HAUS AUGMIN-LIKE COMPLEX SUBUNIT 8"/>
    <property type="match status" value="1"/>
</dbReference>
<dbReference type="PANTHER" id="PTHR31807">
    <property type="entry name" value="AUGMIN FAMILY MEMBER"/>
    <property type="match status" value="1"/>
</dbReference>
<comment type="similarity">
    <text evidence="1">Belongs to the QWRF family.</text>
</comment>
<feature type="compositionally biased region" description="Low complexity" evidence="2">
    <location>
        <begin position="269"/>
        <end position="296"/>
    </location>
</feature>
<feature type="region of interest" description="Disordered" evidence="2">
    <location>
        <begin position="249"/>
        <end position="297"/>
    </location>
</feature>
<feature type="compositionally biased region" description="Polar residues" evidence="2">
    <location>
        <begin position="56"/>
        <end position="65"/>
    </location>
</feature>
<feature type="region of interest" description="Disordered" evidence="2">
    <location>
        <begin position="135"/>
        <end position="192"/>
    </location>
</feature>
<dbReference type="GO" id="GO:0008017">
    <property type="term" value="F:microtubule binding"/>
    <property type="evidence" value="ECO:0007669"/>
    <property type="project" value="TreeGrafter"/>
</dbReference>
<organism evidence="3 4">
    <name type="scientific">Deinandra increscens subsp. villosa</name>
    <dbReference type="NCBI Taxonomy" id="3103831"/>
    <lineage>
        <taxon>Eukaryota</taxon>
        <taxon>Viridiplantae</taxon>
        <taxon>Streptophyta</taxon>
        <taxon>Embryophyta</taxon>
        <taxon>Tracheophyta</taxon>
        <taxon>Spermatophyta</taxon>
        <taxon>Magnoliopsida</taxon>
        <taxon>eudicotyledons</taxon>
        <taxon>Gunneridae</taxon>
        <taxon>Pentapetalae</taxon>
        <taxon>asterids</taxon>
        <taxon>campanulids</taxon>
        <taxon>Asterales</taxon>
        <taxon>Asteraceae</taxon>
        <taxon>Asteroideae</taxon>
        <taxon>Heliantheae alliance</taxon>
        <taxon>Madieae</taxon>
        <taxon>Madiinae</taxon>
        <taxon>Deinandra</taxon>
    </lineage>
</organism>
<reference evidence="3 4" key="1">
    <citation type="submission" date="2024-04" db="EMBL/GenBank/DDBJ databases">
        <title>The reference genome of an endangered Asteraceae, Deinandra increscens subsp. villosa, native to the Central Coast of California.</title>
        <authorList>
            <person name="Guilliams M."/>
            <person name="Hasenstab-Lehman K."/>
            <person name="Meyer R."/>
            <person name="Mcevoy S."/>
        </authorList>
    </citation>
    <scope>NUCLEOTIDE SEQUENCE [LARGE SCALE GENOMIC DNA]</scope>
    <source>
        <tissue evidence="3">Leaf</tissue>
    </source>
</reference>